<evidence type="ECO:0000313" key="1">
    <source>
        <dbReference type="EMBL" id="PVH90275.1"/>
    </source>
</evidence>
<dbReference type="EMBL" id="KZ806475">
    <property type="protein sequence ID" value="PVH90275.1"/>
    <property type="molecule type" value="Genomic_DNA"/>
</dbReference>
<dbReference type="AlphaFoldDB" id="A0A2V1CX18"/>
<sequence>HYSKKENHDARMIRAIEMGWFVLEKYYRMTEEVPVFAAARLLDPSRRAAYLRKNWPKAWIKPAIDAA</sequence>
<dbReference type="OrthoDB" id="3791344at2759"/>
<name>A0A2V1CX18_9PLEO</name>
<evidence type="ECO:0000313" key="2">
    <source>
        <dbReference type="Proteomes" id="UP000244855"/>
    </source>
</evidence>
<accession>A0A2V1CX18</accession>
<protein>
    <submittedName>
        <fullName evidence="1">Uncharacterized protein</fullName>
    </submittedName>
</protein>
<feature type="non-terminal residue" evidence="1">
    <location>
        <position position="67"/>
    </location>
</feature>
<gene>
    <name evidence="1" type="ORF">DM02DRAFT_474333</name>
</gene>
<proteinExistence type="predicted"/>
<feature type="non-terminal residue" evidence="1">
    <location>
        <position position="1"/>
    </location>
</feature>
<reference evidence="1 2" key="1">
    <citation type="journal article" date="2018" name="Sci. Rep.">
        <title>Comparative genomics provides insights into the lifestyle and reveals functional heterogeneity of dark septate endophytic fungi.</title>
        <authorList>
            <person name="Knapp D.G."/>
            <person name="Nemeth J.B."/>
            <person name="Barry K."/>
            <person name="Hainaut M."/>
            <person name="Henrissat B."/>
            <person name="Johnson J."/>
            <person name="Kuo A."/>
            <person name="Lim J.H.P."/>
            <person name="Lipzen A."/>
            <person name="Nolan M."/>
            <person name="Ohm R.A."/>
            <person name="Tamas L."/>
            <person name="Grigoriev I.V."/>
            <person name="Spatafora J.W."/>
            <person name="Nagy L.G."/>
            <person name="Kovacs G.M."/>
        </authorList>
    </citation>
    <scope>NUCLEOTIDE SEQUENCE [LARGE SCALE GENOMIC DNA]</scope>
    <source>
        <strain evidence="1 2">DSE2036</strain>
    </source>
</reference>
<keyword evidence="2" id="KW-1185">Reference proteome</keyword>
<dbReference type="Proteomes" id="UP000244855">
    <property type="component" value="Unassembled WGS sequence"/>
</dbReference>
<organism evidence="1 2">
    <name type="scientific">Periconia macrospinosa</name>
    <dbReference type="NCBI Taxonomy" id="97972"/>
    <lineage>
        <taxon>Eukaryota</taxon>
        <taxon>Fungi</taxon>
        <taxon>Dikarya</taxon>
        <taxon>Ascomycota</taxon>
        <taxon>Pezizomycotina</taxon>
        <taxon>Dothideomycetes</taxon>
        <taxon>Pleosporomycetidae</taxon>
        <taxon>Pleosporales</taxon>
        <taxon>Massarineae</taxon>
        <taxon>Periconiaceae</taxon>
        <taxon>Periconia</taxon>
    </lineage>
</organism>